<organism evidence="1">
    <name type="scientific">Trepomonas sp. PC1</name>
    <dbReference type="NCBI Taxonomy" id="1076344"/>
    <lineage>
        <taxon>Eukaryota</taxon>
        <taxon>Metamonada</taxon>
        <taxon>Diplomonadida</taxon>
        <taxon>Hexamitidae</taxon>
        <taxon>Hexamitinae</taxon>
        <taxon>Trepomonas</taxon>
    </lineage>
</organism>
<dbReference type="Gene3D" id="2.130.10.10">
    <property type="entry name" value="YVTN repeat-like/Quinoprotein amine dehydrogenase"/>
    <property type="match status" value="1"/>
</dbReference>
<dbReference type="InterPro" id="IPR015943">
    <property type="entry name" value="WD40/YVTN_repeat-like_dom_sf"/>
</dbReference>
<feature type="non-terminal residue" evidence="1">
    <location>
        <position position="1"/>
    </location>
</feature>
<accession>A0A146JZS2</accession>
<dbReference type="InterPro" id="IPR036322">
    <property type="entry name" value="WD40_repeat_dom_sf"/>
</dbReference>
<gene>
    <name evidence="1" type="ORF">TPC1_30313</name>
</gene>
<dbReference type="EMBL" id="GDID01006414">
    <property type="protein sequence ID" value="JAP90192.1"/>
    <property type="molecule type" value="Transcribed_RNA"/>
</dbReference>
<name>A0A146JZS2_9EUKA</name>
<dbReference type="AlphaFoldDB" id="A0A146JZS2"/>
<protein>
    <submittedName>
        <fullName evidence="1">Uncharacterized protein</fullName>
    </submittedName>
</protein>
<sequence>IRITNNQMSKVKKNTILNQFTNNLKQIQQNDKITQIFIPPKIPIEESLLKIPFEDISQSLVAITVMKRDGVSQDKTQLLDLDTLLGTKGIFLNCKQFQKQQFESEQFFTIDDAKFTLKTRPPRQGKTIHTMKSPVLQKVESSTSEKLTDHKSEIKSDTFVTCRQMEQLSQFDELEPPESAPALAISPSASNTFQKVKDTVINYYKQLIQPKETQEIAVFDQIYQLIHHVVRRRYQSVNTRKDVREILITILTNLETLDGQKITSDIKKFYKKHCYENYLFPHIQMFPQIKKPVEKSMKQQLLSSIGLGQQEEIIQRIGTSKQGIMNYKCLNFDKTFPSKHQLPQIQTFDSVPTLKAITIRQNVTPLMINITSPNTKKLTNNHKIHFQQPQLGNYSCLCALSNQSLLCGTDSGFVTLRHPLYPFEEEIDLQTNEKFEARPNYIQKQMPSRLQSAYQRKITAMHYFQKQFVVAGSLEHLVAIFDIVDHEEARMHIDCGFTPRTISSQNQKILITGGGGCLMYDCQKEQSMQLMQNTEFQWATQNPANFDILCSRLFQDQLLISDLAGQLRLMDQRMQPIVSLATGMVPVSSFDLMGYQLAMTQLNGAVSMLDLRNPSQILQKFEFKLQVSEYLQQCKYIDRSKCLVSFPGQNAIKIINTTQMKVINEFVLDYVSEQQTQLCFVEPINQYDYSFIMKTGFKSDVYTILSMNK</sequence>
<reference evidence="1" key="1">
    <citation type="submission" date="2015-07" db="EMBL/GenBank/DDBJ databases">
        <title>Adaptation to a free-living lifestyle via gene acquisitions in the diplomonad Trepomonas sp. PC1.</title>
        <authorList>
            <person name="Xu F."/>
            <person name="Jerlstrom-Hultqvist J."/>
            <person name="Kolisko M."/>
            <person name="Simpson A.G.B."/>
            <person name="Roger A.J."/>
            <person name="Svard S.G."/>
            <person name="Andersson J.O."/>
        </authorList>
    </citation>
    <scope>NUCLEOTIDE SEQUENCE</scope>
    <source>
        <strain evidence="1">PC1</strain>
    </source>
</reference>
<evidence type="ECO:0000313" key="1">
    <source>
        <dbReference type="EMBL" id="JAP90192.1"/>
    </source>
</evidence>
<proteinExistence type="predicted"/>
<dbReference type="SUPFAM" id="SSF50978">
    <property type="entry name" value="WD40 repeat-like"/>
    <property type="match status" value="1"/>
</dbReference>